<comment type="caution">
    <text evidence="5">The sequence shown here is derived from an EMBL/GenBank/DDBJ whole genome shotgun (WGS) entry which is preliminary data.</text>
</comment>
<feature type="domain" description="EH" evidence="3">
    <location>
        <begin position="79"/>
        <end position="165"/>
    </location>
</feature>
<reference evidence="6" key="1">
    <citation type="submission" date="2022-10" db="EMBL/GenBank/DDBJ databases">
        <title>Genome assembly of Pristionchus species.</title>
        <authorList>
            <person name="Yoshida K."/>
            <person name="Sommer R.J."/>
        </authorList>
    </citation>
    <scope>NUCLEOTIDE SEQUENCE [LARGE SCALE GENOMIC DNA]</scope>
    <source>
        <strain evidence="6">RS5460</strain>
    </source>
</reference>
<feature type="region of interest" description="Disordered" evidence="2">
    <location>
        <begin position="24"/>
        <end position="70"/>
    </location>
</feature>
<dbReference type="InterPro" id="IPR002048">
    <property type="entry name" value="EF_hand_dom"/>
</dbReference>
<name>A0AAN4YZ17_9BILA</name>
<dbReference type="Proteomes" id="UP001328107">
    <property type="component" value="Unassembled WGS sequence"/>
</dbReference>
<dbReference type="PROSITE" id="PS00018">
    <property type="entry name" value="EF_HAND_1"/>
    <property type="match status" value="1"/>
</dbReference>
<dbReference type="Gene3D" id="1.10.238.10">
    <property type="entry name" value="EF-hand"/>
    <property type="match status" value="1"/>
</dbReference>
<dbReference type="FunFam" id="1.10.238.10:FF:000038">
    <property type="entry name" value="EH domain-containing protein 3"/>
    <property type="match status" value="1"/>
</dbReference>
<keyword evidence="1" id="KW-0106">Calcium</keyword>
<evidence type="ECO:0000259" key="3">
    <source>
        <dbReference type="PROSITE" id="PS50031"/>
    </source>
</evidence>
<dbReference type="InterPro" id="IPR000261">
    <property type="entry name" value="EH_dom"/>
</dbReference>
<evidence type="ECO:0000256" key="1">
    <source>
        <dbReference type="ARBA" id="ARBA00022837"/>
    </source>
</evidence>
<dbReference type="GO" id="GO:0005509">
    <property type="term" value="F:calcium ion binding"/>
    <property type="evidence" value="ECO:0007669"/>
    <property type="project" value="InterPro"/>
</dbReference>
<protein>
    <recommendedName>
        <fullName evidence="7">HLH domain-containing protein</fullName>
    </recommendedName>
</protein>
<accession>A0AAN4YZ17</accession>
<dbReference type="GO" id="GO:0006897">
    <property type="term" value="P:endocytosis"/>
    <property type="evidence" value="ECO:0007669"/>
    <property type="project" value="TreeGrafter"/>
</dbReference>
<dbReference type="GO" id="GO:0016197">
    <property type="term" value="P:endosomal transport"/>
    <property type="evidence" value="ECO:0007669"/>
    <property type="project" value="TreeGrafter"/>
</dbReference>
<dbReference type="EMBL" id="BTRK01000001">
    <property type="protein sequence ID" value="GMR30434.1"/>
    <property type="molecule type" value="Genomic_DNA"/>
</dbReference>
<dbReference type="AlphaFoldDB" id="A0AAN4YZ17"/>
<dbReference type="InterPro" id="IPR011992">
    <property type="entry name" value="EF-hand-dom_pair"/>
</dbReference>
<dbReference type="PROSITE" id="PS50031">
    <property type="entry name" value="EH"/>
    <property type="match status" value="1"/>
</dbReference>
<evidence type="ECO:0000313" key="5">
    <source>
        <dbReference type="EMBL" id="GMR30434.1"/>
    </source>
</evidence>
<dbReference type="PROSITE" id="PS50222">
    <property type="entry name" value="EF_HAND_2"/>
    <property type="match status" value="1"/>
</dbReference>
<dbReference type="SUPFAM" id="SSF47473">
    <property type="entry name" value="EF-hand"/>
    <property type="match status" value="1"/>
</dbReference>
<dbReference type="GO" id="GO:0005737">
    <property type="term" value="C:cytoplasm"/>
    <property type="evidence" value="ECO:0007669"/>
    <property type="project" value="TreeGrafter"/>
</dbReference>
<feature type="non-terminal residue" evidence="5">
    <location>
        <position position="165"/>
    </location>
</feature>
<evidence type="ECO:0000259" key="4">
    <source>
        <dbReference type="PROSITE" id="PS50222"/>
    </source>
</evidence>
<dbReference type="CDD" id="cd00052">
    <property type="entry name" value="EH"/>
    <property type="match status" value="1"/>
</dbReference>
<proteinExistence type="predicted"/>
<dbReference type="Pfam" id="PF12763">
    <property type="entry name" value="EH"/>
    <property type="match status" value="1"/>
</dbReference>
<organism evidence="5 6">
    <name type="scientific">Pristionchus mayeri</name>
    <dbReference type="NCBI Taxonomy" id="1317129"/>
    <lineage>
        <taxon>Eukaryota</taxon>
        <taxon>Metazoa</taxon>
        <taxon>Ecdysozoa</taxon>
        <taxon>Nematoda</taxon>
        <taxon>Chromadorea</taxon>
        <taxon>Rhabditida</taxon>
        <taxon>Rhabditina</taxon>
        <taxon>Diplogasteromorpha</taxon>
        <taxon>Diplogasteroidea</taxon>
        <taxon>Neodiplogasteridae</taxon>
        <taxon>Pristionchus</taxon>
    </lineage>
</organism>
<gene>
    <name evidence="5" type="ORF">PMAYCL1PPCAC_00630</name>
</gene>
<evidence type="ECO:0000256" key="2">
    <source>
        <dbReference type="SAM" id="MobiDB-lite"/>
    </source>
</evidence>
<sequence>MKYELLEAVDEMLSKDIARLMAQIPKENETVSEDSDGDKDRSVRGGAFSQEETETPFGFGKGEGIDRGASEEEWVVSREREKSDVIFESLHPVDGRLSGSKAKEHMVQSKLNDGVLGRIWKLADVDRDGQLDKDEFALANYLIDLKLEGHSLPSVLPHHLIPPSK</sequence>
<feature type="domain" description="EF-hand" evidence="4">
    <location>
        <begin position="111"/>
        <end position="146"/>
    </location>
</feature>
<dbReference type="InterPro" id="IPR018247">
    <property type="entry name" value="EF_Hand_1_Ca_BS"/>
</dbReference>
<keyword evidence="6" id="KW-1185">Reference proteome</keyword>
<dbReference type="SMART" id="SM00027">
    <property type="entry name" value="EH"/>
    <property type="match status" value="1"/>
</dbReference>
<evidence type="ECO:0008006" key="7">
    <source>
        <dbReference type="Google" id="ProtNLM"/>
    </source>
</evidence>
<evidence type="ECO:0000313" key="6">
    <source>
        <dbReference type="Proteomes" id="UP001328107"/>
    </source>
</evidence>
<dbReference type="GO" id="GO:0005886">
    <property type="term" value="C:plasma membrane"/>
    <property type="evidence" value="ECO:0007669"/>
    <property type="project" value="TreeGrafter"/>
</dbReference>
<dbReference type="PANTHER" id="PTHR11216">
    <property type="entry name" value="EH DOMAIN"/>
    <property type="match status" value="1"/>
</dbReference>